<protein>
    <submittedName>
        <fullName evidence="1">Uncharacterized protein</fullName>
    </submittedName>
</protein>
<dbReference type="Gene3D" id="1.10.4080.10">
    <property type="entry name" value="ADP-ribosylation/Crystallin J1"/>
    <property type="match status" value="1"/>
</dbReference>
<accession>A0ABN9R522</accession>
<proteinExistence type="predicted"/>
<dbReference type="SUPFAM" id="SSF101478">
    <property type="entry name" value="ADP-ribosylglycohydrolase"/>
    <property type="match status" value="1"/>
</dbReference>
<comment type="caution">
    <text evidence="1">The sequence shown here is derived from an EMBL/GenBank/DDBJ whole genome shotgun (WGS) entry which is preliminary data.</text>
</comment>
<dbReference type="InterPro" id="IPR036705">
    <property type="entry name" value="Ribosyl_crysJ1_sf"/>
</dbReference>
<keyword evidence="2" id="KW-1185">Reference proteome</keyword>
<sequence>EVPTGTLVRCSDRDPREPFFKVQWQEFDGWVGIKNVSWIQSQISHGDAAILGTPSEPPLPAPAPPSRKAAGFWGMFCGSAASVDIGKPSSLAWHDTPSSPSSTPSAKVKAAQSHMDFNLRMVNSKPVVPSSALDPRDQALIREADRMTNHCIFRELTVMGPAELSEHRWYSKASTLELYSPYASVPAEVKQAVLAEVGKLAGSPASRAVGALVGMAVADATGAPFEFMPARDVPCVPMIDPNTLDILDQVGGAGSEREVMPIYPHPSLVFARLGLLGGPRRHGCERS</sequence>
<dbReference type="EMBL" id="CAUYUJ010005506">
    <property type="protein sequence ID" value="CAK0813888.1"/>
    <property type="molecule type" value="Genomic_DNA"/>
</dbReference>
<evidence type="ECO:0000313" key="1">
    <source>
        <dbReference type="EMBL" id="CAK0813888.1"/>
    </source>
</evidence>
<name>A0ABN9R522_9DINO</name>
<dbReference type="Proteomes" id="UP001189429">
    <property type="component" value="Unassembled WGS sequence"/>
</dbReference>
<evidence type="ECO:0000313" key="2">
    <source>
        <dbReference type="Proteomes" id="UP001189429"/>
    </source>
</evidence>
<organism evidence="1 2">
    <name type="scientific">Prorocentrum cordatum</name>
    <dbReference type="NCBI Taxonomy" id="2364126"/>
    <lineage>
        <taxon>Eukaryota</taxon>
        <taxon>Sar</taxon>
        <taxon>Alveolata</taxon>
        <taxon>Dinophyceae</taxon>
        <taxon>Prorocentrales</taxon>
        <taxon>Prorocentraceae</taxon>
        <taxon>Prorocentrum</taxon>
    </lineage>
</organism>
<gene>
    <name evidence="1" type="ORF">PCOR1329_LOCUS17665</name>
</gene>
<feature type="non-terminal residue" evidence="1">
    <location>
        <position position="1"/>
    </location>
</feature>
<reference evidence="1" key="1">
    <citation type="submission" date="2023-10" db="EMBL/GenBank/DDBJ databases">
        <authorList>
            <person name="Chen Y."/>
            <person name="Shah S."/>
            <person name="Dougan E. K."/>
            <person name="Thang M."/>
            <person name="Chan C."/>
        </authorList>
    </citation>
    <scope>NUCLEOTIDE SEQUENCE [LARGE SCALE GENOMIC DNA]</scope>
</reference>